<evidence type="ECO:0000256" key="1">
    <source>
        <dbReference type="SAM" id="MobiDB-lite"/>
    </source>
</evidence>
<organism evidence="2 3">
    <name type="scientific">Linum tenue</name>
    <dbReference type="NCBI Taxonomy" id="586396"/>
    <lineage>
        <taxon>Eukaryota</taxon>
        <taxon>Viridiplantae</taxon>
        <taxon>Streptophyta</taxon>
        <taxon>Embryophyta</taxon>
        <taxon>Tracheophyta</taxon>
        <taxon>Spermatophyta</taxon>
        <taxon>Magnoliopsida</taxon>
        <taxon>eudicotyledons</taxon>
        <taxon>Gunneridae</taxon>
        <taxon>Pentapetalae</taxon>
        <taxon>rosids</taxon>
        <taxon>fabids</taxon>
        <taxon>Malpighiales</taxon>
        <taxon>Linaceae</taxon>
        <taxon>Linum</taxon>
    </lineage>
</organism>
<name>A0AAV0PI28_9ROSI</name>
<evidence type="ECO:0000313" key="2">
    <source>
        <dbReference type="EMBL" id="CAI0470754.1"/>
    </source>
</evidence>
<feature type="region of interest" description="Disordered" evidence="1">
    <location>
        <begin position="1"/>
        <end position="73"/>
    </location>
</feature>
<proteinExistence type="predicted"/>
<protein>
    <submittedName>
        <fullName evidence="2">Uncharacterized protein</fullName>
    </submittedName>
</protein>
<keyword evidence="3" id="KW-1185">Reference proteome</keyword>
<feature type="compositionally biased region" description="Basic residues" evidence="1">
    <location>
        <begin position="1"/>
        <end position="22"/>
    </location>
</feature>
<dbReference type="Proteomes" id="UP001154282">
    <property type="component" value="Unassembled WGS sequence"/>
</dbReference>
<gene>
    <name evidence="2" type="ORF">LITE_LOCUS38671</name>
</gene>
<dbReference type="EMBL" id="CAMGYJ010000009">
    <property type="protein sequence ID" value="CAI0470754.1"/>
    <property type="molecule type" value="Genomic_DNA"/>
</dbReference>
<sequence>MARTKHQAARSQSRKQPGKKTPRPSSSPPPSSSSFLSNLRLPDQADHLGEQQQQEEEEKKLVHKVARRGSLVD</sequence>
<accession>A0AAV0PI28</accession>
<reference evidence="2" key="1">
    <citation type="submission" date="2022-08" db="EMBL/GenBank/DDBJ databases">
        <authorList>
            <person name="Gutierrez-Valencia J."/>
        </authorList>
    </citation>
    <scope>NUCLEOTIDE SEQUENCE</scope>
</reference>
<comment type="caution">
    <text evidence="2">The sequence shown here is derived from an EMBL/GenBank/DDBJ whole genome shotgun (WGS) entry which is preliminary data.</text>
</comment>
<evidence type="ECO:0000313" key="3">
    <source>
        <dbReference type="Proteomes" id="UP001154282"/>
    </source>
</evidence>
<dbReference type="AlphaFoldDB" id="A0AAV0PI28"/>